<evidence type="ECO:0000313" key="2">
    <source>
        <dbReference type="Proteomes" id="UP000238191"/>
    </source>
</evidence>
<dbReference type="EMBL" id="MDEI01000015">
    <property type="protein sequence ID" value="PPU67194.1"/>
    <property type="molecule type" value="Genomic_DNA"/>
</dbReference>
<dbReference type="AlphaFoldDB" id="A0A2S7D0F2"/>
<evidence type="ECO:0000313" key="1">
    <source>
        <dbReference type="EMBL" id="PPU67194.1"/>
    </source>
</evidence>
<reference evidence="2" key="1">
    <citation type="submission" date="2016-08" db="EMBL/GenBank/DDBJ databases">
        <authorList>
            <person name="Merda D."/>
            <person name="Briand M."/>
            <person name="Taghouti G."/>
            <person name="Carrere S."/>
            <person name="Gouzy J."/>
            <person name="Portier P."/>
            <person name="Jacques M.-A."/>
            <person name="Fischer-Le Saux M."/>
        </authorList>
    </citation>
    <scope>NUCLEOTIDE SEQUENCE [LARGE SCALE GENOMIC DNA]</scope>
    <source>
        <strain evidence="2">CFBP4643</strain>
    </source>
</reference>
<protein>
    <submittedName>
        <fullName evidence="1">Uncharacterized protein</fullName>
    </submittedName>
</protein>
<accession>A0A2S7D0F2</accession>
<gene>
    <name evidence="1" type="ORF">XpiCFBP4643_16435</name>
</gene>
<proteinExistence type="predicted"/>
<keyword evidence="2" id="KW-1185">Reference proteome</keyword>
<dbReference type="Proteomes" id="UP000238191">
    <property type="component" value="Unassembled WGS sequence"/>
</dbReference>
<sequence>MEWKVTSSLGRTTFLVFMCLGWLIPDAMAGGADEYVGIGISEEGGSALGMKFLPPYGNGWKVKRGGLSVELEKAATREAGEERLEAYMIRPDNPEISLSDYARSIRNNVQAGIAASKKFAISELDVVEDPGNSKCVRIHLLLQHLQPGTNGDNIWKEQYNSSCRLLNHPGVGFEIRYSHSYTAQTKNSDFPESAKRVLDSVIIEDRSF</sequence>
<comment type="caution">
    <text evidence="1">The sequence shown here is derived from an EMBL/GenBank/DDBJ whole genome shotgun (WGS) entry which is preliminary data.</text>
</comment>
<organism evidence="1 2">
    <name type="scientific">Xanthomonas pisi</name>
    <dbReference type="NCBI Taxonomy" id="56457"/>
    <lineage>
        <taxon>Bacteria</taxon>
        <taxon>Pseudomonadati</taxon>
        <taxon>Pseudomonadota</taxon>
        <taxon>Gammaproteobacteria</taxon>
        <taxon>Lysobacterales</taxon>
        <taxon>Lysobacteraceae</taxon>
        <taxon>Xanthomonas</taxon>
    </lineage>
</organism>
<name>A0A2S7D0F2_9XANT</name>